<dbReference type="Proteomes" id="UP000634136">
    <property type="component" value="Unassembled WGS sequence"/>
</dbReference>
<accession>A0A834WWX3</accession>
<protein>
    <submittedName>
        <fullName evidence="1">Uncharacterized protein</fullName>
    </submittedName>
</protein>
<name>A0A834WWX3_9FABA</name>
<dbReference type="EMBL" id="JAAIUW010000004">
    <property type="protein sequence ID" value="KAF7834006.1"/>
    <property type="molecule type" value="Genomic_DNA"/>
</dbReference>
<sequence length="29" mass="3372">MRIVDIQVRVEDTIARRTATRKARSTKSL</sequence>
<gene>
    <name evidence="1" type="ORF">G2W53_008865</name>
</gene>
<dbReference type="AlphaFoldDB" id="A0A834WWX3"/>
<organism evidence="1 2">
    <name type="scientific">Senna tora</name>
    <dbReference type="NCBI Taxonomy" id="362788"/>
    <lineage>
        <taxon>Eukaryota</taxon>
        <taxon>Viridiplantae</taxon>
        <taxon>Streptophyta</taxon>
        <taxon>Embryophyta</taxon>
        <taxon>Tracheophyta</taxon>
        <taxon>Spermatophyta</taxon>
        <taxon>Magnoliopsida</taxon>
        <taxon>eudicotyledons</taxon>
        <taxon>Gunneridae</taxon>
        <taxon>Pentapetalae</taxon>
        <taxon>rosids</taxon>
        <taxon>fabids</taxon>
        <taxon>Fabales</taxon>
        <taxon>Fabaceae</taxon>
        <taxon>Caesalpinioideae</taxon>
        <taxon>Cassia clade</taxon>
        <taxon>Senna</taxon>
    </lineage>
</organism>
<comment type="caution">
    <text evidence="1">The sequence shown here is derived from an EMBL/GenBank/DDBJ whole genome shotgun (WGS) entry which is preliminary data.</text>
</comment>
<reference evidence="1" key="1">
    <citation type="submission" date="2020-09" db="EMBL/GenBank/DDBJ databases">
        <title>Genome-Enabled Discovery of Anthraquinone Biosynthesis in Senna tora.</title>
        <authorList>
            <person name="Kang S.-H."/>
            <person name="Pandey R.P."/>
            <person name="Lee C.-M."/>
            <person name="Sim J.-S."/>
            <person name="Jeong J.-T."/>
            <person name="Choi B.-S."/>
            <person name="Jung M."/>
            <person name="Ginzburg D."/>
            <person name="Zhao K."/>
            <person name="Won S.Y."/>
            <person name="Oh T.-J."/>
            <person name="Yu Y."/>
            <person name="Kim N.-H."/>
            <person name="Lee O.R."/>
            <person name="Lee T.-H."/>
            <person name="Bashyal P."/>
            <person name="Kim T.-S."/>
            <person name="Lee W.-H."/>
            <person name="Kawkins C."/>
            <person name="Kim C.-K."/>
            <person name="Kim J.S."/>
            <person name="Ahn B.O."/>
            <person name="Rhee S.Y."/>
            <person name="Sohng J.K."/>
        </authorList>
    </citation>
    <scope>NUCLEOTIDE SEQUENCE</scope>
    <source>
        <tissue evidence="1">Leaf</tissue>
    </source>
</reference>
<evidence type="ECO:0000313" key="1">
    <source>
        <dbReference type="EMBL" id="KAF7834006.1"/>
    </source>
</evidence>
<keyword evidence="2" id="KW-1185">Reference proteome</keyword>
<evidence type="ECO:0000313" key="2">
    <source>
        <dbReference type="Proteomes" id="UP000634136"/>
    </source>
</evidence>
<proteinExistence type="predicted"/>